<name>A0A0F9M527_9ZZZZ</name>
<accession>A0A0F9M527</accession>
<proteinExistence type="predicted"/>
<gene>
    <name evidence="1" type="ORF">LCGC14_1116540</name>
</gene>
<comment type="caution">
    <text evidence="1">The sequence shown here is derived from an EMBL/GenBank/DDBJ whole genome shotgun (WGS) entry which is preliminary data.</text>
</comment>
<dbReference type="EMBL" id="LAZR01005137">
    <property type="protein sequence ID" value="KKN02545.1"/>
    <property type="molecule type" value="Genomic_DNA"/>
</dbReference>
<reference evidence="1" key="1">
    <citation type="journal article" date="2015" name="Nature">
        <title>Complex archaea that bridge the gap between prokaryotes and eukaryotes.</title>
        <authorList>
            <person name="Spang A."/>
            <person name="Saw J.H."/>
            <person name="Jorgensen S.L."/>
            <person name="Zaremba-Niedzwiedzka K."/>
            <person name="Martijn J."/>
            <person name="Lind A.E."/>
            <person name="van Eijk R."/>
            <person name="Schleper C."/>
            <person name="Guy L."/>
            <person name="Ettema T.J."/>
        </authorList>
    </citation>
    <scope>NUCLEOTIDE SEQUENCE</scope>
</reference>
<protein>
    <submittedName>
        <fullName evidence="1">Uncharacterized protein</fullName>
    </submittedName>
</protein>
<organism evidence="1">
    <name type="scientific">marine sediment metagenome</name>
    <dbReference type="NCBI Taxonomy" id="412755"/>
    <lineage>
        <taxon>unclassified sequences</taxon>
        <taxon>metagenomes</taxon>
        <taxon>ecological metagenomes</taxon>
    </lineage>
</organism>
<evidence type="ECO:0000313" key="1">
    <source>
        <dbReference type="EMBL" id="KKN02545.1"/>
    </source>
</evidence>
<dbReference type="AlphaFoldDB" id="A0A0F9M527"/>
<sequence>MDTWTDEQLKAYRDCLEAESDLMHASERRQQEWAVLRRDVQIQVFHGHWPGKIYWASDLERMWEEGKDNPVFLAICEAIGYPEHMQPEPPWRKVVRRVLGRRNRETAEIKRLLRDLAKKDEPEGKGLAERYTKEI</sequence>